<dbReference type="eggNOG" id="KOG2936">
    <property type="taxonomic scope" value="Eukaryota"/>
</dbReference>
<dbReference type="InterPro" id="IPR023393">
    <property type="entry name" value="START-like_dom_sf"/>
</dbReference>
<protein>
    <recommendedName>
        <fullName evidence="3">Activator of Hsp90 ATPase AHSA1-like N-terminal domain-containing protein</fullName>
    </recommendedName>
</protein>
<reference evidence="4 5" key="1">
    <citation type="submission" date="2010-05" db="EMBL/GenBank/DDBJ databases">
        <title>The Genome Sequence of Thecamonas trahens ATCC 50062.</title>
        <authorList>
            <consortium name="The Broad Institute Genome Sequencing Platform"/>
            <person name="Russ C."/>
            <person name="Cuomo C."/>
            <person name="Shea T."/>
            <person name="Young S.K."/>
            <person name="Zeng Q."/>
            <person name="Koehrsen M."/>
            <person name="Haas B."/>
            <person name="Borodovsky M."/>
            <person name="Guigo R."/>
            <person name="Alvarado L."/>
            <person name="Berlin A."/>
            <person name="Bochicchio J."/>
            <person name="Borenstein D."/>
            <person name="Chapman S."/>
            <person name="Chen Z."/>
            <person name="Freedman E."/>
            <person name="Gellesch M."/>
            <person name="Goldberg J."/>
            <person name="Griggs A."/>
            <person name="Gujja S."/>
            <person name="Heilman E."/>
            <person name="Heiman D."/>
            <person name="Hepburn T."/>
            <person name="Howarth C."/>
            <person name="Jen D."/>
            <person name="Larson L."/>
            <person name="Mehta T."/>
            <person name="Park D."/>
            <person name="Pearson M."/>
            <person name="Roberts A."/>
            <person name="Saif S."/>
            <person name="Shenoy N."/>
            <person name="Sisk P."/>
            <person name="Stolte C."/>
            <person name="Sykes S."/>
            <person name="Thomson T."/>
            <person name="Walk T."/>
            <person name="White J."/>
            <person name="Yandava C."/>
            <person name="Burger G."/>
            <person name="Gray M.W."/>
            <person name="Holland P.W.H."/>
            <person name="King N."/>
            <person name="Lang F.B.F."/>
            <person name="Roger A.J."/>
            <person name="Ruiz-Trillo I."/>
            <person name="Lander E."/>
            <person name="Nusbaum C."/>
        </authorList>
    </citation>
    <scope>NUCLEOTIDE SEQUENCE [LARGE SCALE GENOMIC DNA]</scope>
    <source>
        <strain evidence="4 5">ATCC 50062</strain>
    </source>
</reference>
<dbReference type="AlphaFoldDB" id="A0A0L0DPN7"/>
<dbReference type="InterPro" id="IPR036338">
    <property type="entry name" value="Aha1"/>
</dbReference>
<evidence type="ECO:0000313" key="5">
    <source>
        <dbReference type="Proteomes" id="UP000054408"/>
    </source>
</evidence>
<dbReference type="GeneID" id="25570128"/>
<dbReference type="GO" id="GO:0005829">
    <property type="term" value="C:cytosol"/>
    <property type="evidence" value="ECO:0007669"/>
    <property type="project" value="TreeGrafter"/>
</dbReference>
<dbReference type="Pfam" id="PF09229">
    <property type="entry name" value="Aha1_N"/>
    <property type="match status" value="1"/>
</dbReference>
<dbReference type="OrthoDB" id="567237at2759"/>
<dbReference type="SUPFAM" id="SSF103111">
    <property type="entry name" value="Activator of Hsp90 ATPase, Aha1"/>
    <property type="match status" value="1"/>
</dbReference>
<feature type="domain" description="Activator of Hsp90 ATPase AHSA1-like N-terminal" evidence="3">
    <location>
        <begin position="38"/>
        <end position="177"/>
    </location>
</feature>
<dbReference type="OMA" id="HIAMKWR"/>
<dbReference type="InterPro" id="IPR013538">
    <property type="entry name" value="ASHA1/2-like_C"/>
</dbReference>
<dbReference type="PANTHER" id="PTHR13009:SF22">
    <property type="entry name" value="LD43819P"/>
    <property type="match status" value="1"/>
</dbReference>
<dbReference type="SMART" id="SM01000">
    <property type="entry name" value="Aha1_N"/>
    <property type="match status" value="1"/>
</dbReference>
<dbReference type="GO" id="GO:0001671">
    <property type="term" value="F:ATPase activator activity"/>
    <property type="evidence" value="ECO:0007669"/>
    <property type="project" value="InterPro"/>
</dbReference>
<dbReference type="GO" id="GO:0051087">
    <property type="term" value="F:protein-folding chaperone binding"/>
    <property type="evidence" value="ECO:0007669"/>
    <property type="project" value="InterPro"/>
</dbReference>
<keyword evidence="5" id="KW-1185">Reference proteome</keyword>
<evidence type="ECO:0000259" key="3">
    <source>
        <dbReference type="SMART" id="SM01000"/>
    </source>
</evidence>
<dbReference type="EMBL" id="GL349481">
    <property type="protein sequence ID" value="KNC53393.1"/>
    <property type="molecule type" value="Genomic_DNA"/>
</dbReference>
<dbReference type="GO" id="GO:0006457">
    <property type="term" value="P:protein folding"/>
    <property type="evidence" value="ECO:0007669"/>
    <property type="project" value="TreeGrafter"/>
</dbReference>
<dbReference type="InterPro" id="IPR015310">
    <property type="entry name" value="AHSA1-like_N"/>
</dbReference>
<evidence type="ECO:0000256" key="2">
    <source>
        <dbReference type="SAM" id="MobiDB-lite"/>
    </source>
</evidence>
<proteinExistence type="inferred from homology"/>
<dbReference type="CDD" id="cd08892">
    <property type="entry name" value="SRPBCC_Aha1"/>
    <property type="match status" value="1"/>
</dbReference>
<sequence>MSASSHVATAAKIDEGDERWIVQEREDGRNVGGWHWEERDMSKWATSHYEELATGAVLLDGSGGMEATVTKVKSFTGEVTVTHRRGKTYLFYEVAVTLSFKATLNAGTPGEVVAKGTVDMPYIAEENARDGDYEINVKLTKNNSAAAPLLAAIKAKVRPVVVDLFVRLLDDLREHAKPTGAKKASGAGASKAPPASGAAQVAMETEPAAAAAPAAAAPAKTKGTGSTKSGEKTDSFKQKLHFDLPPEEVFAWITDEGRLSAVTQAATSMPLEAGAAFTMFSGLVSGTNVAIEAPTKLVQDWRFESWPAGHHSRVEFTLTPSRSGGTDLTLSQSGIPRSDFERTKTGWSSNLFNRFKALTGLSVDFL</sequence>
<feature type="region of interest" description="Disordered" evidence="2">
    <location>
        <begin position="177"/>
        <end position="234"/>
    </location>
</feature>
<dbReference type="Gene3D" id="3.30.530.20">
    <property type="match status" value="1"/>
</dbReference>
<dbReference type="PANTHER" id="PTHR13009">
    <property type="entry name" value="HEAT SHOCK PROTEIN 90 HSP90 CO-CHAPERONE AHA-1"/>
    <property type="match status" value="1"/>
</dbReference>
<gene>
    <name evidence="4" type="ORF">AMSG_12213</name>
</gene>
<comment type="similarity">
    <text evidence="1">Belongs to the AHA1 family.</text>
</comment>
<dbReference type="Proteomes" id="UP000054408">
    <property type="component" value="Unassembled WGS sequence"/>
</dbReference>
<evidence type="ECO:0000256" key="1">
    <source>
        <dbReference type="ARBA" id="ARBA00006817"/>
    </source>
</evidence>
<feature type="compositionally biased region" description="Low complexity" evidence="2">
    <location>
        <begin position="207"/>
        <end position="219"/>
    </location>
</feature>
<dbReference type="SUPFAM" id="SSF55961">
    <property type="entry name" value="Bet v1-like"/>
    <property type="match status" value="1"/>
</dbReference>
<feature type="compositionally biased region" description="Low complexity" evidence="2">
    <location>
        <begin position="178"/>
        <end position="199"/>
    </location>
</feature>
<dbReference type="Gene3D" id="3.15.10.20">
    <property type="entry name" value="Activator of Hsp90 ATPase Aha1, N-terminal domain"/>
    <property type="match status" value="1"/>
</dbReference>
<dbReference type="RefSeq" id="XP_013754489.1">
    <property type="nucleotide sequence ID" value="XM_013899035.1"/>
</dbReference>
<name>A0A0L0DPN7_THETB</name>
<accession>A0A0L0DPN7</accession>
<dbReference type="STRING" id="461836.A0A0L0DPN7"/>
<dbReference type="Pfam" id="PF08327">
    <property type="entry name" value="AHSA1"/>
    <property type="match status" value="1"/>
</dbReference>
<evidence type="ECO:0000313" key="4">
    <source>
        <dbReference type="EMBL" id="KNC53393.1"/>
    </source>
</evidence>
<organism evidence="4 5">
    <name type="scientific">Thecamonas trahens ATCC 50062</name>
    <dbReference type="NCBI Taxonomy" id="461836"/>
    <lineage>
        <taxon>Eukaryota</taxon>
        <taxon>Apusozoa</taxon>
        <taxon>Apusomonadida</taxon>
        <taxon>Apusomonadidae</taxon>
        <taxon>Thecamonas</taxon>
    </lineage>
</organism>